<accession>A0AAV7KDR1</accession>
<dbReference type="InterPro" id="IPR017904">
    <property type="entry name" value="ADF/Cofilin"/>
</dbReference>
<keyword evidence="5" id="KW-1185">Reference proteome</keyword>
<dbReference type="GO" id="GO:0015629">
    <property type="term" value="C:actin cytoskeleton"/>
    <property type="evidence" value="ECO:0007669"/>
    <property type="project" value="InterPro"/>
</dbReference>
<comment type="similarity">
    <text evidence="1">Belongs to the actin-binding proteins ADF family.</text>
</comment>
<evidence type="ECO:0000256" key="1">
    <source>
        <dbReference type="ARBA" id="ARBA00006844"/>
    </source>
</evidence>
<dbReference type="AlphaFoldDB" id="A0AAV7KDR1"/>
<reference evidence="4 5" key="1">
    <citation type="journal article" date="2023" name="BMC Biol.">
        <title>The compact genome of the sponge Oopsacas minuta (Hexactinellida) is lacking key metazoan core genes.</title>
        <authorList>
            <person name="Santini S."/>
            <person name="Schenkelaars Q."/>
            <person name="Jourda C."/>
            <person name="Duchesne M."/>
            <person name="Belahbib H."/>
            <person name="Rocher C."/>
            <person name="Selva M."/>
            <person name="Riesgo A."/>
            <person name="Vervoort M."/>
            <person name="Leys S.P."/>
            <person name="Kodjabachian L."/>
            <person name="Le Bivic A."/>
            <person name="Borchiellini C."/>
            <person name="Claverie J.M."/>
            <person name="Renard E."/>
        </authorList>
    </citation>
    <scope>NUCLEOTIDE SEQUENCE [LARGE SCALE GENOMIC DNA]</scope>
    <source>
        <strain evidence="4">SPO-2</strain>
    </source>
</reference>
<gene>
    <name evidence="4" type="ORF">LOD99_14922</name>
</gene>
<evidence type="ECO:0000313" key="5">
    <source>
        <dbReference type="Proteomes" id="UP001165289"/>
    </source>
</evidence>
<dbReference type="GO" id="GO:0003779">
    <property type="term" value="F:actin binding"/>
    <property type="evidence" value="ECO:0007669"/>
    <property type="project" value="UniProtKB-KW"/>
</dbReference>
<dbReference type="PANTHER" id="PTHR11913">
    <property type="entry name" value="COFILIN-RELATED"/>
    <property type="match status" value="1"/>
</dbReference>
<dbReference type="Pfam" id="PF00241">
    <property type="entry name" value="Cofilin_ADF"/>
    <property type="match status" value="1"/>
</dbReference>
<protein>
    <recommendedName>
        <fullName evidence="3">ADF-H domain-containing protein</fullName>
    </recommendedName>
</protein>
<evidence type="ECO:0000259" key="3">
    <source>
        <dbReference type="PROSITE" id="PS51263"/>
    </source>
</evidence>
<dbReference type="SMART" id="SM00102">
    <property type="entry name" value="ADF"/>
    <property type="match status" value="1"/>
</dbReference>
<dbReference type="SUPFAM" id="SSF55753">
    <property type="entry name" value="Actin depolymerizing proteins"/>
    <property type="match status" value="1"/>
</dbReference>
<dbReference type="InterPro" id="IPR002108">
    <property type="entry name" value="ADF-H"/>
</dbReference>
<proteinExistence type="inferred from homology"/>
<comment type="caution">
    <text evidence="4">The sequence shown here is derived from an EMBL/GenBank/DDBJ whole genome shotgun (WGS) entry which is preliminary data.</text>
</comment>
<evidence type="ECO:0000256" key="2">
    <source>
        <dbReference type="ARBA" id="ARBA00023203"/>
    </source>
</evidence>
<dbReference type="InterPro" id="IPR029006">
    <property type="entry name" value="ADF-H/Gelsolin-like_dom_sf"/>
</dbReference>
<dbReference type="PROSITE" id="PS51263">
    <property type="entry name" value="ADF_H"/>
    <property type="match status" value="1"/>
</dbReference>
<feature type="domain" description="ADF-H" evidence="3">
    <location>
        <begin position="3"/>
        <end position="156"/>
    </location>
</feature>
<sequence length="163" mass="18549">MATSGVEVHEDAKTIMNDVKLRKQRYAIFKISDDNKCIEVVKLDDSQEEILVNLKESPVDSEKKTQKALELLHAKLNDNPSEPRYMYFNYVCDKGGRVLDKNILFHYNPDNGKIKHKMLYSSSKDALKKVTPASFVDLHITEAGDLIDFKELKTQIISKSGST</sequence>
<keyword evidence="2" id="KW-0009">Actin-binding</keyword>
<dbReference type="EMBL" id="JAKMXF010000066">
    <property type="protein sequence ID" value="KAI6659249.1"/>
    <property type="molecule type" value="Genomic_DNA"/>
</dbReference>
<dbReference type="Gene3D" id="3.40.20.10">
    <property type="entry name" value="Severin"/>
    <property type="match status" value="1"/>
</dbReference>
<organism evidence="4 5">
    <name type="scientific">Oopsacas minuta</name>
    <dbReference type="NCBI Taxonomy" id="111878"/>
    <lineage>
        <taxon>Eukaryota</taxon>
        <taxon>Metazoa</taxon>
        <taxon>Porifera</taxon>
        <taxon>Hexactinellida</taxon>
        <taxon>Hexasterophora</taxon>
        <taxon>Lyssacinosida</taxon>
        <taxon>Leucopsacidae</taxon>
        <taxon>Oopsacas</taxon>
    </lineage>
</organism>
<dbReference type="Proteomes" id="UP001165289">
    <property type="component" value="Unassembled WGS sequence"/>
</dbReference>
<dbReference type="GO" id="GO:0030042">
    <property type="term" value="P:actin filament depolymerization"/>
    <property type="evidence" value="ECO:0007669"/>
    <property type="project" value="InterPro"/>
</dbReference>
<name>A0AAV7KDR1_9METZ</name>
<evidence type="ECO:0000313" key="4">
    <source>
        <dbReference type="EMBL" id="KAI6659249.1"/>
    </source>
</evidence>